<dbReference type="Proteomes" id="UP001215151">
    <property type="component" value="Unassembled WGS sequence"/>
</dbReference>
<sequence length="72" mass="7854">MQCPAPAVVTLTPPMTDVIRDRTEQDVIPVLSTPLTLQYWVEGDQQVVEAADAADQTDPLEADETDIASEEL</sequence>
<evidence type="ECO:0000313" key="2">
    <source>
        <dbReference type="EMBL" id="KAJ8455423.1"/>
    </source>
</evidence>
<feature type="region of interest" description="Disordered" evidence="1">
    <location>
        <begin position="52"/>
        <end position="72"/>
    </location>
</feature>
<keyword evidence="3" id="KW-1185">Reference proteome</keyword>
<accession>A0AAD7X5E3</accession>
<reference evidence="2" key="1">
    <citation type="submission" date="2022-11" db="EMBL/GenBank/DDBJ databases">
        <title>Genome Sequence of Cubamyces cubensis.</title>
        <authorList>
            <person name="Buettner E."/>
        </authorList>
    </citation>
    <scope>NUCLEOTIDE SEQUENCE</scope>
    <source>
        <strain evidence="2">MPL-01</strain>
    </source>
</reference>
<protein>
    <submittedName>
        <fullName evidence="2">Uncharacterized protein</fullName>
    </submittedName>
</protein>
<dbReference type="AlphaFoldDB" id="A0AAD7X5E3"/>
<evidence type="ECO:0000313" key="3">
    <source>
        <dbReference type="Proteomes" id="UP001215151"/>
    </source>
</evidence>
<name>A0AAD7X5E3_9APHY</name>
<dbReference type="EMBL" id="JAPEVG010000773">
    <property type="protein sequence ID" value="KAJ8455423.1"/>
    <property type="molecule type" value="Genomic_DNA"/>
</dbReference>
<proteinExistence type="predicted"/>
<organism evidence="2 3">
    <name type="scientific">Trametes cubensis</name>
    <dbReference type="NCBI Taxonomy" id="1111947"/>
    <lineage>
        <taxon>Eukaryota</taxon>
        <taxon>Fungi</taxon>
        <taxon>Dikarya</taxon>
        <taxon>Basidiomycota</taxon>
        <taxon>Agaricomycotina</taxon>
        <taxon>Agaricomycetes</taxon>
        <taxon>Polyporales</taxon>
        <taxon>Polyporaceae</taxon>
        <taxon>Trametes</taxon>
    </lineage>
</organism>
<evidence type="ECO:0000256" key="1">
    <source>
        <dbReference type="SAM" id="MobiDB-lite"/>
    </source>
</evidence>
<feature type="compositionally biased region" description="Acidic residues" evidence="1">
    <location>
        <begin position="58"/>
        <end position="72"/>
    </location>
</feature>
<gene>
    <name evidence="2" type="ORF">ONZ51_g12463</name>
</gene>
<comment type="caution">
    <text evidence="2">The sequence shown here is derived from an EMBL/GenBank/DDBJ whole genome shotgun (WGS) entry which is preliminary data.</text>
</comment>